<dbReference type="InterPro" id="IPR052555">
    <property type="entry name" value="dCTP_Pyrophosphatase"/>
</dbReference>
<dbReference type="PANTHER" id="PTHR46523:SF1">
    <property type="entry name" value="DCTP PYROPHOSPHATASE 1"/>
    <property type="match status" value="1"/>
</dbReference>
<protein>
    <submittedName>
        <fullName evidence="1">Nucleotide pyrophosphohydrolase</fullName>
    </submittedName>
</protein>
<keyword evidence="1" id="KW-0378">Hydrolase</keyword>
<evidence type="ECO:0000313" key="2">
    <source>
        <dbReference type="Proteomes" id="UP000297348"/>
    </source>
</evidence>
<reference evidence="1 2" key="1">
    <citation type="submission" date="2018-10" db="EMBL/GenBank/DDBJ databases">
        <title>Lactobacillus sp. R7 and Lactobacillus sp. R19 isolated from fermented mustard green product of Taiwan.</title>
        <authorList>
            <person name="Lin S.-T."/>
        </authorList>
    </citation>
    <scope>NUCLEOTIDE SEQUENCE [LARGE SCALE GENOMIC DNA]</scope>
    <source>
        <strain evidence="1 2">BCRC 81129</strain>
    </source>
</reference>
<evidence type="ECO:0000313" key="1">
    <source>
        <dbReference type="EMBL" id="TGD19992.1"/>
    </source>
</evidence>
<dbReference type="Gene3D" id="1.10.287.1080">
    <property type="entry name" value="MazG-like"/>
    <property type="match status" value="1"/>
</dbReference>
<keyword evidence="2" id="KW-1185">Reference proteome</keyword>
<dbReference type="Proteomes" id="UP000297348">
    <property type="component" value="Unassembled WGS sequence"/>
</dbReference>
<dbReference type="RefSeq" id="WP_135367138.1">
    <property type="nucleotide sequence ID" value="NZ_RKLX01000002.1"/>
</dbReference>
<dbReference type="AlphaFoldDB" id="A0A4Z0JES5"/>
<dbReference type="EMBL" id="RKLX01000002">
    <property type="protein sequence ID" value="TGD19992.1"/>
    <property type="molecule type" value="Genomic_DNA"/>
</dbReference>
<dbReference type="Pfam" id="PF12643">
    <property type="entry name" value="MazG-like"/>
    <property type="match status" value="1"/>
</dbReference>
<sequence length="106" mass="12669">MADLDYSQVIQELRDFRHQRGWEKYHTLPALARALSVEVAEVNELFLWQDSRQFFSDQQIADLKLELGDVLTYAYYMCDQLGVTPNELVQQKHDINVHRHWKFDQD</sequence>
<comment type="caution">
    <text evidence="1">The sequence shown here is derived from an EMBL/GenBank/DDBJ whole genome shotgun (WGS) entry which is preliminary data.</text>
</comment>
<dbReference type="SUPFAM" id="SSF101386">
    <property type="entry name" value="all-alpha NTP pyrophosphatases"/>
    <property type="match status" value="1"/>
</dbReference>
<proteinExistence type="predicted"/>
<name>A0A4Z0JES5_9LACO</name>
<dbReference type="GO" id="GO:0047429">
    <property type="term" value="F:nucleoside triphosphate diphosphatase activity"/>
    <property type="evidence" value="ECO:0007669"/>
    <property type="project" value="InterPro"/>
</dbReference>
<dbReference type="OrthoDB" id="9791898at2"/>
<accession>A0A4Z0JES5</accession>
<dbReference type="CDD" id="cd11537">
    <property type="entry name" value="NTP-PPase_RS21-C6_like"/>
    <property type="match status" value="1"/>
</dbReference>
<dbReference type="PANTHER" id="PTHR46523">
    <property type="entry name" value="DCTP PYROPHOSPHATASE 1"/>
    <property type="match status" value="1"/>
</dbReference>
<dbReference type="InterPro" id="IPR025984">
    <property type="entry name" value="DCTPP"/>
</dbReference>
<dbReference type="PIRSF" id="PIRSF029826">
    <property type="entry name" value="UCP029826_pph"/>
    <property type="match status" value="1"/>
</dbReference>
<dbReference type="GO" id="GO:0009143">
    <property type="term" value="P:nucleoside triphosphate catabolic process"/>
    <property type="evidence" value="ECO:0007669"/>
    <property type="project" value="InterPro"/>
</dbReference>
<organism evidence="1 2">
    <name type="scientific">Levilactobacillus suantsaiihabitans</name>
    <dbReference type="NCBI Taxonomy" id="2487722"/>
    <lineage>
        <taxon>Bacteria</taxon>
        <taxon>Bacillati</taxon>
        <taxon>Bacillota</taxon>
        <taxon>Bacilli</taxon>
        <taxon>Lactobacillales</taxon>
        <taxon>Lactobacillaceae</taxon>
        <taxon>Levilactobacillus</taxon>
    </lineage>
</organism>
<gene>
    <name evidence="1" type="ORF">EGT51_02030</name>
</gene>